<dbReference type="AlphaFoldDB" id="A0A4C1U1W0"/>
<evidence type="ECO:0000313" key="1">
    <source>
        <dbReference type="EMBL" id="GBP20269.1"/>
    </source>
</evidence>
<proteinExistence type="predicted"/>
<name>A0A4C1U1W0_EUMVA</name>
<keyword evidence="2" id="KW-1185">Reference proteome</keyword>
<evidence type="ECO:0000313" key="2">
    <source>
        <dbReference type="Proteomes" id="UP000299102"/>
    </source>
</evidence>
<organism evidence="1 2">
    <name type="scientific">Eumeta variegata</name>
    <name type="common">Bagworm moth</name>
    <name type="synonym">Eumeta japonica</name>
    <dbReference type="NCBI Taxonomy" id="151549"/>
    <lineage>
        <taxon>Eukaryota</taxon>
        <taxon>Metazoa</taxon>
        <taxon>Ecdysozoa</taxon>
        <taxon>Arthropoda</taxon>
        <taxon>Hexapoda</taxon>
        <taxon>Insecta</taxon>
        <taxon>Pterygota</taxon>
        <taxon>Neoptera</taxon>
        <taxon>Endopterygota</taxon>
        <taxon>Lepidoptera</taxon>
        <taxon>Glossata</taxon>
        <taxon>Ditrysia</taxon>
        <taxon>Tineoidea</taxon>
        <taxon>Psychidae</taxon>
        <taxon>Oiketicinae</taxon>
        <taxon>Eumeta</taxon>
    </lineage>
</organism>
<dbReference type="EMBL" id="BGZK01000116">
    <property type="protein sequence ID" value="GBP20269.1"/>
    <property type="molecule type" value="Genomic_DNA"/>
</dbReference>
<protein>
    <submittedName>
        <fullName evidence="1">Uncharacterized protein</fullName>
    </submittedName>
</protein>
<gene>
    <name evidence="1" type="ORF">EVAR_82143_1</name>
</gene>
<reference evidence="1 2" key="1">
    <citation type="journal article" date="2019" name="Commun. Biol.">
        <title>The bagworm genome reveals a unique fibroin gene that provides high tensile strength.</title>
        <authorList>
            <person name="Kono N."/>
            <person name="Nakamura H."/>
            <person name="Ohtoshi R."/>
            <person name="Tomita M."/>
            <person name="Numata K."/>
            <person name="Arakawa K."/>
        </authorList>
    </citation>
    <scope>NUCLEOTIDE SEQUENCE [LARGE SCALE GENOMIC DNA]</scope>
</reference>
<dbReference type="Proteomes" id="UP000299102">
    <property type="component" value="Unassembled WGS sequence"/>
</dbReference>
<sequence>MEIPMRSLALCASSTRDIVLDRREKGTAGDSGIKGPTSFSMLMFSKSLEKGQVITKTVPLQMQGQFWKRRKLDRERPTNRRTQGEIFSPEDHDIAKSFHVDELTGYRLN</sequence>
<accession>A0A4C1U1W0</accession>
<comment type="caution">
    <text evidence="1">The sequence shown here is derived from an EMBL/GenBank/DDBJ whole genome shotgun (WGS) entry which is preliminary data.</text>
</comment>